<dbReference type="AlphaFoldDB" id="A0A9Q1IP85"/>
<gene>
    <name evidence="2" type="ORF">SKAU_G00266640</name>
</gene>
<evidence type="ECO:0000313" key="3">
    <source>
        <dbReference type="Proteomes" id="UP001152622"/>
    </source>
</evidence>
<protein>
    <submittedName>
        <fullName evidence="2">Uncharacterized protein</fullName>
    </submittedName>
</protein>
<accession>A0A9Q1IP85</accession>
<name>A0A9Q1IP85_SYNKA</name>
<comment type="caution">
    <text evidence="2">The sequence shown here is derived from an EMBL/GenBank/DDBJ whole genome shotgun (WGS) entry which is preliminary data.</text>
</comment>
<dbReference type="EMBL" id="JAINUF010000010">
    <property type="protein sequence ID" value="KAJ8348075.1"/>
    <property type="molecule type" value="Genomic_DNA"/>
</dbReference>
<feature type="region of interest" description="Disordered" evidence="1">
    <location>
        <begin position="14"/>
        <end position="109"/>
    </location>
</feature>
<dbReference type="Proteomes" id="UP001152622">
    <property type="component" value="Chromosome 10"/>
</dbReference>
<evidence type="ECO:0000256" key="1">
    <source>
        <dbReference type="SAM" id="MobiDB-lite"/>
    </source>
</evidence>
<organism evidence="2 3">
    <name type="scientific">Synaphobranchus kaupii</name>
    <name type="common">Kaup's arrowtooth eel</name>
    <dbReference type="NCBI Taxonomy" id="118154"/>
    <lineage>
        <taxon>Eukaryota</taxon>
        <taxon>Metazoa</taxon>
        <taxon>Chordata</taxon>
        <taxon>Craniata</taxon>
        <taxon>Vertebrata</taxon>
        <taxon>Euteleostomi</taxon>
        <taxon>Actinopterygii</taxon>
        <taxon>Neopterygii</taxon>
        <taxon>Teleostei</taxon>
        <taxon>Anguilliformes</taxon>
        <taxon>Synaphobranchidae</taxon>
        <taxon>Synaphobranchus</taxon>
    </lineage>
</organism>
<reference evidence="2" key="1">
    <citation type="journal article" date="2023" name="Science">
        <title>Genome structures resolve the early diversification of teleost fishes.</title>
        <authorList>
            <person name="Parey E."/>
            <person name="Louis A."/>
            <person name="Montfort J."/>
            <person name="Bouchez O."/>
            <person name="Roques C."/>
            <person name="Iampietro C."/>
            <person name="Lluch J."/>
            <person name="Castinel A."/>
            <person name="Donnadieu C."/>
            <person name="Desvignes T."/>
            <person name="Floi Bucao C."/>
            <person name="Jouanno E."/>
            <person name="Wen M."/>
            <person name="Mejri S."/>
            <person name="Dirks R."/>
            <person name="Jansen H."/>
            <person name="Henkel C."/>
            <person name="Chen W.J."/>
            <person name="Zahm M."/>
            <person name="Cabau C."/>
            <person name="Klopp C."/>
            <person name="Thompson A.W."/>
            <person name="Robinson-Rechavi M."/>
            <person name="Braasch I."/>
            <person name="Lecointre G."/>
            <person name="Bobe J."/>
            <person name="Postlethwait J.H."/>
            <person name="Berthelot C."/>
            <person name="Roest Crollius H."/>
            <person name="Guiguen Y."/>
        </authorList>
    </citation>
    <scope>NUCLEOTIDE SEQUENCE</scope>
    <source>
        <strain evidence="2">WJC10195</strain>
    </source>
</reference>
<sequence length="109" mass="11477">MRLRHVAWQQGSVVNGYKGGLTSPGAGTQAAEVAPQPSLTGTSGRSRVVGPEKGAAGSGQRTGETAFQRGPWTRIPVPSPRRRGKRLGSPGSLFVGLDGGYERTHGRRR</sequence>
<proteinExistence type="predicted"/>
<feature type="compositionally biased region" description="Basic and acidic residues" evidence="1">
    <location>
        <begin position="100"/>
        <end position="109"/>
    </location>
</feature>
<evidence type="ECO:0000313" key="2">
    <source>
        <dbReference type="EMBL" id="KAJ8348075.1"/>
    </source>
</evidence>
<keyword evidence="3" id="KW-1185">Reference proteome</keyword>